<accession>A0A0V0GFS8</accession>
<evidence type="ECO:0000313" key="1">
    <source>
        <dbReference type="EMBL" id="JAP07013.1"/>
    </source>
</evidence>
<organism evidence="1">
    <name type="scientific">Solanum chacoense</name>
    <name type="common">Chaco potato</name>
    <dbReference type="NCBI Taxonomy" id="4108"/>
    <lineage>
        <taxon>Eukaryota</taxon>
        <taxon>Viridiplantae</taxon>
        <taxon>Streptophyta</taxon>
        <taxon>Embryophyta</taxon>
        <taxon>Tracheophyta</taxon>
        <taxon>Spermatophyta</taxon>
        <taxon>Magnoliopsida</taxon>
        <taxon>eudicotyledons</taxon>
        <taxon>Gunneridae</taxon>
        <taxon>Pentapetalae</taxon>
        <taxon>asterids</taxon>
        <taxon>lamiids</taxon>
        <taxon>Solanales</taxon>
        <taxon>Solanaceae</taxon>
        <taxon>Solanoideae</taxon>
        <taxon>Solaneae</taxon>
        <taxon>Solanum</taxon>
    </lineage>
</organism>
<reference evidence="1" key="1">
    <citation type="submission" date="2015-12" db="EMBL/GenBank/DDBJ databases">
        <title>Gene expression during late stages of embryo sac development: a critical building block for successful pollen-pistil interactions.</title>
        <authorList>
            <person name="Liu Y."/>
            <person name="Joly V."/>
            <person name="Sabar M."/>
            <person name="Matton D.P."/>
        </authorList>
    </citation>
    <scope>NUCLEOTIDE SEQUENCE</scope>
</reference>
<protein>
    <submittedName>
        <fullName evidence="1">Putative ovule protein</fullName>
    </submittedName>
</protein>
<dbReference type="AlphaFoldDB" id="A0A0V0GFS8"/>
<name>A0A0V0GFS8_SOLCH</name>
<proteinExistence type="predicted"/>
<dbReference type="EMBL" id="GEDG01039698">
    <property type="protein sequence ID" value="JAP07013.1"/>
    <property type="molecule type" value="Transcribed_RNA"/>
</dbReference>
<sequence length="64" mass="7244">MGQVLRGMLASLSFVKAETSLIVVSCGAQSRRSFQKLNKWMCFYQTPSLLTSIQPLMALRDTFR</sequence>